<sequence length="130" mass="13777">MEARIRVTADDSLGELIALTGWLNSQRALQGRVRQKSAPIGEQELGAATDILTVALGSGGIGIALVQALKVWLANRHSDVSITVTTETGSVSVEAKRVADALPLLERVLAERQPDQLAKPRPELEGGDDS</sequence>
<dbReference type="AlphaFoldDB" id="A0A919Q5X7"/>
<evidence type="ECO:0000313" key="2">
    <source>
        <dbReference type="Proteomes" id="UP000640052"/>
    </source>
</evidence>
<reference evidence="1" key="1">
    <citation type="submission" date="2021-01" db="EMBL/GenBank/DDBJ databases">
        <title>Whole genome shotgun sequence of Acrocarpospora phusangensis NBRC 108782.</title>
        <authorList>
            <person name="Komaki H."/>
            <person name="Tamura T."/>
        </authorList>
    </citation>
    <scope>NUCLEOTIDE SEQUENCE</scope>
    <source>
        <strain evidence="1">NBRC 108782</strain>
    </source>
</reference>
<name>A0A919Q5X7_9ACTN</name>
<gene>
    <name evidence="1" type="ORF">Aph01nite_10460</name>
</gene>
<keyword evidence="2" id="KW-1185">Reference proteome</keyword>
<comment type="caution">
    <text evidence="1">The sequence shown here is derived from an EMBL/GenBank/DDBJ whole genome shotgun (WGS) entry which is preliminary data.</text>
</comment>
<accession>A0A919Q5X7</accession>
<dbReference type="InterPro" id="IPR045428">
    <property type="entry name" value="EACC1"/>
</dbReference>
<dbReference type="Pfam" id="PF19953">
    <property type="entry name" value="EACC1"/>
    <property type="match status" value="1"/>
</dbReference>
<dbReference type="EMBL" id="BOOA01000006">
    <property type="protein sequence ID" value="GIH22736.1"/>
    <property type="molecule type" value="Genomic_DNA"/>
</dbReference>
<dbReference type="RefSeq" id="WP_204039574.1">
    <property type="nucleotide sequence ID" value="NZ_BOOA01000006.1"/>
</dbReference>
<dbReference type="Proteomes" id="UP000640052">
    <property type="component" value="Unassembled WGS sequence"/>
</dbReference>
<protein>
    <submittedName>
        <fullName evidence="1">Uncharacterized protein</fullName>
    </submittedName>
</protein>
<evidence type="ECO:0000313" key="1">
    <source>
        <dbReference type="EMBL" id="GIH22736.1"/>
    </source>
</evidence>
<organism evidence="1 2">
    <name type="scientific">Acrocarpospora phusangensis</name>
    <dbReference type="NCBI Taxonomy" id="1070424"/>
    <lineage>
        <taxon>Bacteria</taxon>
        <taxon>Bacillati</taxon>
        <taxon>Actinomycetota</taxon>
        <taxon>Actinomycetes</taxon>
        <taxon>Streptosporangiales</taxon>
        <taxon>Streptosporangiaceae</taxon>
        <taxon>Acrocarpospora</taxon>
    </lineage>
</organism>
<proteinExistence type="predicted"/>